<keyword evidence="1" id="KW-0472">Membrane</keyword>
<reference evidence="2 3" key="1">
    <citation type="submission" date="2021-06" db="EMBL/GenBank/DDBJ databases">
        <title>Caerostris extrusa draft genome.</title>
        <authorList>
            <person name="Kono N."/>
            <person name="Arakawa K."/>
        </authorList>
    </citation>
    <scope>NUCLEOTIDE SEQUENCE [LARGE SCALE GENOMIC DNA]</scope>
</reference>
<accession>A0AAV4UXP7</accession>
<feature type="transmembrane region" description="Helical" evidence="1">
    <location>
        <begin position="12"/>
        <end position="29"/>
    </location>
</feature>
<keyword evidence="1" id="KW-1133">Transmembrane helix</keyword>
<dbReference type="EMBL" id="BPLR01013653">
    <property type="protein sequence ID" value="GIY62691.1"/>
    <property type="molecule type" value="Genomic_DNA"/>
</dbReference>
<protein>
    <submittedName>
        <fullName evidence="2">Uncharacterized protein</fullName>
    </submittedName>
</protein>
<dbReference type="AlphaFoldDB" id="A0AAV4UXP7"/>
<dbReference type="Proteomes" id="UP001054945">
    <property type="component" value="Unassembled WGS sequence"/>
</dbReference>
<keyword evidence="3" id="KW-1185">Reference proteome</keyword>
<name>A0AAV4UXP7_CAEEX</name>
<organism evidence="2 3">
    <name type="scientific">Caerostris extrusa</name>
    <name type="common">Bark spider</name>
    <name type="synonym">Caerostris bankana</name>
    <dbReference type="NCBI Taxonomy" id="172846"/>
    <lineage>
        <taxon>Eukaryota</taxon>
        <taxon>Metazoa</taxon>
        <taxon>Ecdysozoa</taxon>
        <taxon>Arthropoda</taxon>
        <taxon>Chelicerata</taxon>
        <taxon>Arachnida</taxon>
        <taxon>Araneae</taxon>
        <taxon>Araneomorphae</taxon>
        <taxon>Entelegynae</taxon>
        <taxon>Araneoidea</taxon>
        <taxon>Araneidae</taxon>
        <taxon>Caerostris</taxon>
    </lineage>
</organism>
<feature type="transmembrane region" description="Helical" evidence="1">
    <location>
        <begin position="74"/>
        <end position="94"/>
    </location>
</feature>
<evidence type="ECO:0000256" key="1">
    <source>
        <dbReference type="SAM" id="Phobius"/>
    </source>
</evidence>
<proteinExistence type="predicted"/>
<evidence type="ECO:0000313" key="3">
    <source>
        <dbReference type="Proteomes" id="UP001054945"/>
    </source>
</evidence>
<evidence type="ECO:0000313" key="2">
    <source>
        <dbReference type="EMBL" id="GIY62691.1"/>
    </source>
</evidence>
<gene>
    <name evidence="2" type="ORF">CEXT_451711</name>
</gene>
<keyword evidence="1" id="KW-0812">Transmembrane</keyword>
<comment type="caution">
    <text evidence="2">The sequence shown here is derived from an EMBL/GenBank/DDBJ whole genome shotgun (WGS) entry which is preliminary data.</text>
</comment>
<sequence length="111" mass="12921">MFVPLTNGDELILTTLLLGILIIANIYDIHKIARIIKLLIFQLWLKNDFPQPKRLANNLWVYARTTLENRFKTFVFPVIAYYCVVLVTALEHLIKKLELLQTRHSGSSLVR</sequence>